<dbReference type="PANTHER" id="PTHR34406">
    <property type="entry name" value="PROTEIN YCEI"/>
    <property type="match status" value="1"/>
</dbReference>
<dbReference type="PANTHER" id="PTHR34406:SF1">
    <property type="entry name" value="PROTEIN YCEI"/>
    <property type="match status" value="1"/>
</dbReference>
<dbReference type="SMART" id="SM00867">
    <property type="entry name" value="YceI"/>
    <property type="match status" value="1"/>
</dbReference>
<dbReference type="Pfam" id="PF04264">
    <property type="entry name" value="YceI"/>
    <property type="match status" value="1"/>
</dbReference>
<feature type="domain" description="Lipid/polyisoprenoid-binding YceI-like" evidence="1">
    <location>
        <begin position="32"/>
        <end position="208"/>
    </location>
</feature>
<dbReference type="Gene3D" id="2.40.128.110">
    <property type="entry name" value="Lipid/polyisoprenoid-binding, YceI-like"/>
    <property type="match status" value="1"/>
</dbReference>
<reference evidence="2" key="1">
    <citation type="submission" date="2018-06" db="EMBL/GenBank/DDBJ databases">
        <authorList>
            <person name="Zhirakovskaya E."/>
        </authorList>
    </citation>
    <scope>NUCLEOTIDE SEQUENCE</scope>
</reference>
<accession>A0A3B1CSY6</accession>
<sequence>MKKYKTTMILLLGLSLSLFAQGFKTSITGVQTFNFADKMGRNQATFYSETPIEDINGTASGLSGTATLDVSDFSTLKGKIEVTVESFKTGIEMRDGHVQGKKWLNAKQFPVVSFEIKKVSDIKQVSDTKLTAKVTGDFTLHGVTKEVTADVKAQLLEESEMTKPRMKGDLLSVRASFNIKLSDFGIENNIIGKKVADDIEVGLNMVGTNKK</sequence>
<dbReference type="InterPro" id="IPR007372">
    <property type="entry name" value="Lipid/polyisoprenoid-bd_YceI"/>
</dbReference>
<evidence type="ECO:0000259" key="1">
    <source>
        <dbReference type="SMART" id="SM00867"/>
    </source>
</evidence>
<name>A0A3B1CSY6_9ZZZZ</name>
<dbReference type="SUPFAM" id="SSF101874">
    <property type="entry name" value="YceI-like"/>
    <property type="match status" value="1"/>
</dbReference>
<dbReference type="EMBL" id="UOGD01000366">
    <property type="protein sequence ID" value="VAX27034.1"/>
    <property type="molecule type" value="Genomic_DNA"/>
</dbReference>
<organism evidence="2">
    <name type="scientific">hydrothermal vent metagenome</name>
    <dbReference type="NCBI Taxonomy" id="652676"/>
    <lineage>
        <taxon>unclassified sequences</taxon>
        <taxon>metagenomes</taxon>
        <taxon>ecological metagenomes</taxon>
    </lineage>
</organism>
<dbReference type="InterPro" id="IPR036761">
    <property type="entry name" value="TTHA0802/YceI-like_sf"/>
</dbReference>
<evidence type="ECO:0000313" key="2">
    <source>
        <dbReference type="EMBL" id="VAX27034.1"/>
    </source>
</evidence>
<proteinExistence type="predicted"/>
<protein>
    <recommendedName>
        <fullName evidence="1">Lipid/polyisoprenoid-binding YceI-like domain-containing protein</fullName>
    </recommendedName>
</protein>
<dbReference type="AlphaFoldDB" id="A0A3B1CSY6"/>
<gene>
    <name evidence="2" type="ORF">MNBD_IGNAVI01-836</name>
</gene>